<accession>A0ABW4CAL5</accession>
<dbReference type="PIRSF" id="PIRSF004553">
    <property type="entry name" value="CHP00095"/>
    <property type="match status" value="1"/>
</dbReference>
<dbReference type="CDD" id="cd02440">
    <property type="entry name" value="AdoMet_MTases"/>
    <property type="match status" value="1"/>
</dbReference>
<dbReference type="InterPro" id="IPR004398">
    <property type="entry name" value="RNA_MeTrfase_RsmD"/>
</dbReference>
<evidence type="ECO:0000313" key="3">
    <source>
        <dbReference type="EMBL" id="MFD1426605.1"/>
    </source>
</evidence>
<gene>
    <name evidence="3" type="primary">rsmD</name>
    <name evidence="3" type="ORF">ACFQ4Y_06580</name>
</gene>
<evidence type="ECO:0000313" key="4">
    <source>
        <dbReference type="Proteomes" id="UP001597282"/>
    </source>
</evidence>
<keyword evidence="4" id="KW-1185">Reference proteome</keyword>
<name>A0ABW4CAL5_9BACL</name>
<dbReference type="Gene3D" id="3.40.50.150">
    <property type="entry name" value="Vaccinia Virus protein VP39"/>
    <property type="match status" value="1"/>
</dbReference>
<dbReference type="SUPFAM" id="SSF53335">
    <property type="entry name" value="S-adenosyl-L-methionine-dependent methyltransferases"/>
    <property type="match status" value="1"/>
</dbReference>
<keyword evidence="1 3" id="KW-0489">Methyltransferase</keyword>
<dbReference type="EC" id="2.1.1.171" evidence="3"/>
<reference evidence="4" key="1">
    <citation type="journal article" date="2019" name="Int. J. Syst. Evol. Microbiol.">
        <title>The Global Catalogue of Microorganisms (GCM) 10K type strain sequencing project: providing services to taxonomists for standard genome sequencing and annotation.</title>
        <authorList>
            <consortium name="The Broad Institute Genomics Platform"/>
            <consortium name="The Broad Institute Genome Sequencing Center for Infectious Disease"/>
            <person name="Wu L."/>
            <person name="Ma J."/>
        </authorList>
    </citation>
    <scope>NUCLEOTIDE SEQUENCE [LARGE SCALE GENOMIC DNA]</scope>
    <source>
        <strain evidence="4">S1</strain>
    </source>
</reference>
<dbReference type="PANTHER" id="PTHR43542">
    <property type="entry name" value="METHYLTRANSFERASE"/>
    <property type="match status" value="1"/>
</dbReference>
<dbReference type="Pfam" id="PF03602">
    <property type="entry name" value="Cons_hypoth95"/>
    <property type="match status" value="1"/>
</dbReference>
<dbReference type="RefSeq" id="WP_380163860.1">
    <property type="nucleotide sequence ID" value="NZ_JBHTNU010000005.1"/>
</dbReference>
<keyword evidence="2 3" id="KW-0808">Transferase</keyword>
<protein>
    <submittedName>
        <fullName evidence="3">16S rRNA (Guanine(966)-N(2))-methyltransferase RsmD</fullName>
        <ecNumber evidence="3">2.1.1.171</ecNumber>
    </submittedName>
</protein>
<proteinExistence type="predicted"/>
<evidence type="ECO:0000256" key="2">
    <source>
        <dbReference type="ARBA" id="ARBA00022679"/>
    </source>
</evidence>
<dbReference type="PANTHER" id="PTHR43542:SF1">
    <property type="entry name" value="METHYLTRANSFERASE"/>
    <property type="match status" value="1"/>
</dbReference>
<comment type="caution">
    <text evidence="3">The sequence shown here is derived from an EMBL/GenBank/DDBJ whole genome shotgun (WGS) entry which is preliminary data.</text>
</comment>
<evidence type="ECO:0000256" key="1">
    <source>
        <dbReference type="ARBA" id="ARBA00022603"/>
    </source>
</evidence>
<dbReference type="InterPro" id="IPR029063">
    <property type="entry name" value="SAM-dependent_MTases_sf"/>
</dbReference>
<sequence>MFKNLTAVGVVMRIIAGEAKGRRLKTVPGMKVRPTTDRVRESLFQIIGPYFEGGGVLDLFAGSGSLGLETLSRGAERAVFVDQASASVETVRQNLQKVGFSDRAEVYRKDARAALRILVRRKLSFRYIFLDPPYRETFLPELLTYISEHDLLEPCGVLVAEQGADSRLESRYHHLSRGRELVYGQTKIHLYYPGGAKDAGGSLSGEL</sequence>
<dbReference type="NCBIfam" id="TIGR00095">
    <property type="entry name" value="16S rRNA (guanine(966)-N(2))-methyltransferase RsmD"/>
    <property type="match status" value="1"/>
</dbReference>
<organism evidence="3 4">
    <name type="scientific">Kroppenstedtia sanguinis</name>
    <dbReference type="NCBI Taxonomy" id="1380684"/>
    <lineage>
        <taxon>Bacteria</taxon>
        <taxon>Bacillati</taxon>
        <taxon>Bacillota</taxon>
        <taxon>Bacilli</taxon>
        <taxon>Bacillales</taxon>
        <taxon>Thermoactinomycetaceae</taxon>
        <taxon>Kroppenstedtia</taxon>
    </lineage>
</organism>
<dbReference type="Proteomes" id="UP001597282">
    <property type="component" value="Unassembled WGS sequence"/>
</dbReference>
<dbReference type="GO" id="GO:0052913">
    <property type="term" value="F:16S rRNA (guanine(966)-N(2))-methyltransferase activity"/>
    <property type="evidence" value="ECO:0007669"/>
    <property type="project" value="UniProtKB-EC"/>
</dbReference>
<dbReference type="EMBL" id="JBHTNU010000005">
    <property type="protein sequence ID" value="MFD1426605.1"/>
    <property type="molecule type" value="Genomic_DNA"/>
</dbReference>